<evidence type="ECO:0000313" key="1">
    <source>
        <dbReference type="EMBL" id="OCF59288.1"/>
    </source>
</evidence>
<reference evidence="2" key="2">
    <citation type="submission" date="2013-12" db="EMBL/GenBank/DDBJ databases">
        <title>Evolution of pathogenesis and genome organization in the Tremellales.</title>
        <authorList>
            <person name="Cuomo C."/>
            <person name="Litvintseva A."/>
            <person name="Heitman J."/>
            <person name="Chen Y."/>
            <person name="Sun S."/>
            <person name="Springer D."/>
            <person name="Dromer F."/>
            <person name="Young S."/>
            <person name="Zeng Q."/>
            <person name="Chapman S."/>
            <person name="Gujja S."/>
            <person name="Saif S."/>
            <person name="Birren B."/>
        </authorList>
    </citation>
    <scope>NUCLEOTIDE SEQUENCE [LARGE SCALE GENOMIC DNA]</scope>
    <source>
        <strain evidence="2">CBS 10435</strain>
    </source>
</reference>
<dbReference type="EMBL" id="KI669461">
    <property type="protein sequence ID" value="OCF59288.1"/>
    <property type="molecule type" value="Genomic_DNA"/>
</dbReference>
<proteinExistence type="predicted"/>
<organism evidence="1 2">
    <name type="scientific">Kwoniella mangroviensis CBS 10435</name>
    <dbReference type="NCBI Taxonomy" id="1331196"/>
    <lineage>
        <taxon>Eukaryota</taxon>
        <taxon>Fungi</taxon>
        <taxon>Dikarya</taxon>
        <taxon>Basidiomycota</taxon>
        <taxon>Agaricomycotina</taxon>
        <taxon>Tremellomycetes</taxon>
        <taxon>Tremellales</taxon>
        <taxon>Cryptococcaceae</taxon>
        <taxon>Kwoniella</taxon>
    </lineage>
</organism>
<gene>
    <name evidence="1" type="ORF">L486_03791</name>
</gene>
<name>A0A1B9IUR9_9TREE</name>
<keyword evidence="2" id="KW-1185">Reference proteome</keyword>
<dbReference type="AlphaFoldDB" id="A0A1B9IUR9"/>
<accession>A0A1B9IUR9</accession>
<protein>
    <submittedName>
        <fullName evidence="1">Uncharacterized protein</fullName>
    </submittedName>
</protein>
<evidence type="ECO:0000313" key="2">
    <source>
        <dbReference type="Proteomes" id="UP000092583"/>
    </source>
</evidence>
<sequence length="181" mass="20317">MAETDLSSRDPVIASPFRTAFIQSAESFSTVPSEYILDEETKQAMLAQHTSKNVDVSYLTGVAQADEPESEENNFDDRVRPYLVSYQYFVSYPNLVNVPESHELAGSRYVVNPTRSYAFCKEDSHISAAERHDLETYWKDVIDTESSKSVLDHEAWKSIVNTELQSIPGESIAKLLTRGAA</sequence>
<reference evidence="1 2" key="1">
    <citation type="submission" date="2013-07" db="EMBL/GenBank/DDBJ databases">
        <title>The Genome Sequence of Kwoniella mangroviensis CBS10435.</title>
        <authorList>
            <consortium name="The Broad Institute Genome Sequencing Platform"/>
            <person name="Cuomo C."/>
            <person name="Litvintseva A."/>
            <person name="Chen Y."/>
            <person name="Heitman J."/>
            <person name="Sun S."/>
            <person name="Springer D."/>
            <person name="Dromer F."/>
            <person name="Young S.K."/>
            <person name="Zeng Q."/>
            <person name="Gargeya S."/>
            <person name="Fitzgerald M."/>
            <person name="Abouelleil A."/>
            <person name="Alvarado L."/>
            <person name="Berlin A.M."/>
            <person name="Chapman S.B."/>
            <person name="Dewar J."/>
            <person name="Goldberg J."/>
            <person name="Griggs A."/>
            <person name="Gujja S."/>
            <person name="Hansen M."/>
            <person name="Howarth C."/>
            <person name="Imamovic A."/>
            <person name="Larimer J."/>
            <person name="McCowan C."/>
            <person name="Murphy C."/>
            <person name="Pearson M."/>
            <person name="Priest M."/>
            <person name="Roberts A."/>
            <person name="Saif S."/>
            <person name="Shea T."/>
            <person name="Sykes S."/>
            <person name="Wortman J."/>
            <person name="Nusbaum C."/>
            <person name="Birren B."/>
        </authorList>
    </citation>
    <scope>NUCLEOTIDE SEQUENCE [LARGE SCALE GENOMIC DNA]</scope>
    <source>
        <strain evidence="1 2">CBS 10435</strain>
    </source>
</reference>
<dbReference type="Proteomes" id="UP000092583">
    <property type="component" value="Unassembled WGS sequence"/>
</dbReference>